<dbReference type="STRING" id="360412.LARV_00838"/>
<evidence type="ECO:0000313" key="2">
    <source>
        <dbReference type="EMBL" id="GAP13096.1"/>
    </source>
</evidence>
<feature type="signal peptide" evidence="1">
    <location>
        <begin position="1"/>
        <end position="26"/>
    </location>
</feature>
<feature type="chain" id="PRO_5006632921" evidence="1">
    <location>
        <begin position="27"/>
        <end position="730"/>
    </location>
</feature>
<dbReference type="PANTHER" id="PTHR43739">
    <property type="entry name" value="XYLOGLUCANASE (EUROFUNG)"/>
    <property type="match status" value="1"/>
</dbReference>
<name>A0A0S7BG46_9CHLR</name>
<evidence type="ECO:0000256" key="1">
    <source>
        <dbReference type="SAM" id="SignalP"/>
    </source>
</evidence>
<dbReference type="Proteomes" id="UP000055060">
    <property type="component" value="Unassembled WGS sequence"/>
</dbReference>
<dbReference type="PANTHER" id="PTHR43739:SF5">
    <property type="entry name" value="EXO-ALPHA-SIALIDASE"/>
    <property type="match status" value="1"/>
</dbReference>
<dbReference type="GO" id="GO:0010411">
    <property type="term" value="P:xyloglucan metabolic process"/>
    <property type="evidence" value="ECO:0007669"/>
    <property type="project" value="TreeGrafter"/>
</dbReference>
<keyword evidence="3" id="KW-1185">Reference proteome</keyword>
<evidence type="ECO:0000313" key="3">
    <source>
        <dbReference type="Proteomes" id="UP000055060"/>
    </source>
</evidence>
<organism evidence="2">
    <name type="scientific">Longilinea arvoryzae</name>
    <dbReference type="NCBI Taxonomy" id="360412"/>
    <lineage>
        <taxon>Bacteria</taxon>
        <taxon>Bacillati</taxon>
        <taxon>Chloroflexota</taxon>
        <taxon>Anaerolineae</taxon>
        <taxon>Anaerolineales</taxon>
        <taxon>Anaerolineaceae</taxon>
        <taxon>Longilinea</taxon>
    </lineage>
</organism>
<dbReference type="InterPro" id="IPR015943">
    <property type="entry name" value="WD40/YVTN_repeat-like_dom_sf"/>
</dbReference>
<protein>
    <submittedName>
        <fullName evidence="2">Uncharacterized protein</fullName>
    </submittedName>
</protein>
<dbReference type="Gene3D" id="2.130.10.10">
    <property type="entry name" value="YVTN repeat-like/Quinoprotein amine dehydrogenase"/>
    <property type="match status" value="5"/>
</dbReference>
<sequence length="730" mass="77377">MKKAPVQWMPVFILLALLLIPAFSVAAQDGGLTTYLPFISNQTPEPTPIPQAVERIGPSGGTFPAVAVDPSNPTTLYLGTWGLGVEKSLDGGLTWQAVNTGLGNGYIQSLAVRSDGRVYAGTYGNGVYRSQDGGASWVAINTGDSRVAGLIVYDIEIDPNNTQTIYISGRTTQGSCINDPLCVLYGYAFKSLDGGDTWTLSWNSMNYTVYVKGQYYSNIGDYSYDIEVDPTNSQTVYLAGHRGSGVYKSTDGGGTWAMTQPITLDRSARKLLIVKGTPQAIYNSTYDTAGVYKTTDGGSTWVQKNTGLPSPLYGFALSRDSQNPSDIYLGTGDHGVYKSSDLADNWTPWGLSSNFIWAFGQVPGTSPALYAATDGNGLQYSADGSANWQSAHAGILNTNVTGLATFSGYLYAGVNGGGVFKTNDQGENWQAVNSGLTNLNVQNLQVISGSLYAFTTTSLYVLSGDGSSWSVAGSVSFAPSLEQPSASAATTAAETAGLFSERNELPPEEQYLLQMNTADGSGDPASLQATYPRQITSAARNWAGLWTGTVGGGFYLNGSYSFYSGRTVFAMHVSNVDGALYASITGATGSAIPYQVVIWHDGTNWDSANGGLANPNLVYSFASTTQRLFAPSSTGIYYLSKGAYSWKAATGVSGAVYAVAIDPSNTNLLYAAAESGAYVSTDGGLTWAQASRDELKNVPFLSVSIDPTNSNIIYFGSREGSTYRWDRSLP</sequence>
<dbReference type="EMBL" id="DF967972">
    <property type="protein sequence ID" value="GAP13096.1"/>
    <property type="molecule type" value="Genomic_DNA"/>
</dbReference>
<dbReference type="RefSeq" id="WP_075072455.1">
    <property type="nucleotide sequence ID" value="NZ_DF967972.1"/>
</dbReference>
<dbReference type="AlphaFoldDB" id="A0A0S7BG46"/>
<dbReference type="CDD" id="cd15482">
    <property type="entry name" value="Sialidase_non-viral"/>
    <property type="match status" value="1"/>
</dbReference>
<gene>
    <name evidence="2" type="ORF">LARV_00838</name>
</gene>
<dbReference type="OrthoDB" id="9801859at2"/>
<proteinExistence type="predicted"/>
<accession>A0A0S7BG46</accession>
<dbReference type="InterPro" id="IPR052025">
    <property type="entry name" value="Xyloglucanase_GH74"/>
</dbReference>
<reference evidence="2" key="1">
    <citation type="submission" date="2015-07" db="EMBL/GenBank/DDBJ databases">
        <title>Draft Genome Sequences of Anaerolinea thermolimosa IMO-1, Bellilinea caldifistulae GOMI-1, Leptolinea tardivitalis YMTK-2, Levilinea saccharolytica KIBI-1,Longilinea arvoryzae KOME-1, Previously Described as Members of the Anaerolineaceae (Chloroflexi).</title>
        <authorList>
            <person name="Sekiguchi Y."/>
            <person name="Ohashi A."/>
            <person name="Matsuura N."/>
            <person name="Tourlousse M.D."/>
        </authorList>
    </citation>
    <scope>NUCLEOTIDE SEQUENCE [LARGE SCALE GENOMIC DNA]</scope>
    <source>
        <strain evidence="2">KOME-1</strain>
    </source>
</reference>
<keyword evidence="1" id="KW-0732">Signal</keyword>
<dbReference type="SUPFAM" id="SSF110296">
    <property type="entry name" value="Oligoxyloglucan reducing end-specific cellobiohydrolase"/>
    <property type="match status" value="3"/>
</dbReference>